<protein>
    <submittedName>
        <fullName evidence="2">Rho guanine nucleotide exchange factor</fullName>
    </submittedName>
</protein>
<organism evidence="2 4">
    <name type="scientific">Schizosaccharomyces japonicus (strain yFS275 / FY16936)</name>
    <name type="common">Fission yeast</name>
    <dbReference type="NCBI Taxonomy" id="402676"/>
    <lineage>
        <taxon>Eukaryota</taxon>
        <taxon>Fungi</taxon>
        <taxon>Dikarya</taxon>
        <taxon>Ascomycota</taxon>
        <taxon>Taphrinomycotina</taxon>
        <taxon>Schizosaccharomycetes</taxon>
        <taxon>Schizosaccharomycetales</taxon>
        <taxon>Schizosaccharomycetaceae</taxon>
        <taxon>Schizosaccharomyces</taxon>
    </lineage>
</organism>
<dbReference type="VEuPathDB" id="FungiDB:SJAG_03600"/>
<dbReference type="GO" id="GO:0005085">
    <property type="term" value="F:guanyl-nucleotide exchange factor activity"/>
    <property type="evidence" value="ECO:0007669"/>
    <property type="project" value="InterPro"/>
</dbReference>
<evidence type="ECO:0000313" key="4">
    <source>
        <dbReference type="Proteomes" id="UP000001744"/>
    </source>
</evidence>
<dbReference type="GO" id="GO:0032153">
    <property type="term" value="C:cell division site"/>
    <property type="evidence" value="ECO:0007669"/>
    <property type="project" value="UniProtKB-ARBA"/>
</dbReference>
<dbReference type="InterPro" id="IPR035899">
    <property type="entry name" value="DBL_dom_sf"/>
</dbReference>
<name>B6K4N8_SCHJY</name>
<dbReference type="JaponicusDB" id="SJAG_03600">
    <property type="gene designation" value="mug10"/>
</dbReference>
<dbReference type="SUPFAM" id="SSF48065">
    <property type="entry name" value="DBL homology domain (DH-domain)"/>
    <property type="match status" value="1"/>
</dbReference>
<reference evidence="2 4" key="1">
    <citation type="journal article" date="2011" name="Science">
        <title>Comparative functional genomics of the fission yeasts.</title>
        <authorList>
            <person name="Rhind N."/>
            <person name="Chen Z."/>
            <person name="Yassour M."/>
            <person name="Thompson D.A."/>
            <person name="Haas B.J."/>
            <person name="Habib N."/>
            <person name="Wapinski I."/>
            <person name="Roy S."/>
            <person name="Lin M.F."/>
            <person name="Heiman D.I."/>
            <person name="Young S.K."/>
            <person name="Furuya K."/>
            <person name="Guo Y."/>
            <person name="Pidoux A."/>
            <person name="Chen H.M."/>
            <person name="Robbertse B."/>
            <person name="Goldberg J.M."/>
            <person name="Aoki K."/>
            <person name="Bayne E.H."/>
            <person name="Berlin A.M."/>
            <person name="Desjardins C.A."/>
            <person name="Dobbs E."/>
            <person name="Dukaj L."/>
            <person name="Fan L."/>
            <person name="FitzGerald M.G."/>
            <person name="French C."/>
            <person name="Gujja S."/>
            <person name="Hansen K."/>
            <person name="Keifenheim D."/>
            <person name="Levin J.Z."/>
            <person name="Mosher R.A."/>
            <person name="Mueller C.A."/>
            <person name="Pfiffner J."/>
            <person name="Priest M."/>
            <person name="Russ C."/>
            <person name="Smialowska A."/>
            <person name="Swoboda P."/>
            <person name="Sykes S.M."/>
            <person name="Vaughn M."/>
            <person name="Vengrova S."/>
            <person name="Yoder R."/>
            <person name="Zeng Q."/>
            <person name="Allshire R."/>
            <person name="Baulcombe D."/>
            <person name="Birren B.W."/>
            <person name="Brown W."/>
            <person name="Ekwall K."/>
            <person name="Kellis M."/>
            <person name="Leatherwood J."/>
            <person name="Levin H."/>
            <person name="Margalit H."/>
            <person name="Martienssen R."/>
            <person name="Nieduszynski C.A."/>
            <person name="Spatafora J.W."/>
            <person name="Friedman N."/>
            <person name="Dalgaard J.Z."/>
            <person name="Baumann P."/>
            <person name="Niki H."/>
            <person name="Regev A."/>
            <person name="Nusbaum C."/>
        </authorList>
    </citation>
    <scope>NUCLEOTIDE SEQUENCE [LARGE SCALE GENOMIC DNA]</scope>
    <source>
        <strain evidence="4">yFS275 / FY16936</strain>
    </source>
</reference>
<dbReference type="EMBL" id="KE651167">
    <property type="protein sequence ID" value="EEB08445.1"/>
    <property type="molecule type" value="Genomic_DNA"/>
</dbReference>
<dbReference type="AlphaFoldDB" id="B6K4N8"/>
<evidence type="ECO:0000313" key="3">
    <source>
        <dbReference type="JaponicusDB" id="SJAG_03600"/>
    </source>
</evidence>
<proteinExistence type="predicted"/>
<dbReference type="OrthoDB" id="5340910at2759"/>
<dbReference type="Pfam" id="PF00621">
    <property type="entry name" value="RhoGEF"/>
    <property type="match status" value="1"/>
</dbReference>
<sequence length="335" mass="38813">MFSTQKSRLKRFLTRATSVKHFKTSETVSPTKRCVSEPSSKFNQKNPAIEYESIVQEIVCTEYTYLLELRRILNEVIGPLESQTTCKRLKSVCTCLRALHELHTLLYKDMVCQASPISALSKSLPVFSDIYHTYIINMVMDPLSMKQYLNTSNRFNDRLLIPLQHLLRYPMLLGRLYKYCKRYPHLCSNITLLKQTLTSFQKLCTYMDEEKAREESYLLLSFLCRNHQVALDIPRWVIFKGPVPTLPSTEKTAEKNLQKACVFCNDGLLVWTNDVTMQENMKALSIEQCLQVEAANTTLHLQSITLHGQLVNHCLEPNTLAAAAFVRWYKQRQRT</sequence>
<dbReference type="Gene3D" id="1.20.900.10">
    <property type="entry name" value="Dbl homology (DH) domain"/>
    <property type="match status" value="1"/>
</dbReference>
<evidence type="ECO:0000259" key="1">
    <source>
        <dbReference type="PROSITE" id="PS50010"/>
    </source>
</evidence>
<dbReference type="OMA" id="GICTCVK"/>
<keyword evidence="4" id="KW-1185">Reference proteome</keyword>
<dbReference type="RefSeq" id="XP_002174738.1">
    <property type="nucleotide sequence ID" value="XM_002174702.2"/>
</dbReference>
<dbReference type="HOGENOM" id="CLU_829381_0_0_1"/>
<dbReference type="Proteomes" id="UP000001744">
    <property type="component" value="Unassembled WGS sequence"/>
</dbReference>
<dbReference type="GeneID" id="7051308"/>
<accession>B6K4N8</accession>
<feature type="domain" description="DH" evidence="1">
    <location>
        <begin position="50"/>
        <end position="210"/>
    </location>
</feature>
<evidence type="ECO:0000313" key="2">
    <source>
        <dbReference type="EMBL" id="EEB08445.1"/>
    </source>
</evidence>
<gene>
    <name evidence="3" type="primary">mug10</name>
    <name evidence="2" type="ORF">SJAG_03600</name>
</gene>
<dbReference type="STRING" id="402676.B6K4N8"/>
<dbReference type="SMART" id="SM00325">
    <property type="entry name" value="RhoGEF"/>
    <property type="match status" value="1"/>
</dbReference>
<dbReference type="PROSITE" id="PS50010">
    <property type="entry name" value="DH_2"/>
    <property type="match status" value="1"/>
</dbReference>
<dbReference type="InterPro" id="IPR000219">
    <property type="entry name" value="DH_dom"/>
</dbReference>